<dbReference type="Proteomes" id="UP000020681">
    <property type="component" value="Unassembled WGS sequence"/>
</dbReference>
<keyword evidence="2" id="KW-1185">Reference proteome</keyword>
<gene>
    <name evidence="1" type="ORF">I551_6453</name>
</gene>
<protein>
    <submittedName>
        <fullName evidence="1">Uncharacterized protein</fullName>
    </submittedName>
</protein>
<sequence length="41" mass="4205">MQQLHALPLNFGGTGSCDAGGGRYGNAGVGRSLCDPADFHR</sequence>
<reference evidence="1 2" key="1">
    <citation type="submission" date="2014-01" db="EMBL/GenBank/DDBJ databases">
        <authorList>
            <person name="Dobos K."/>
            <person name="Lenaerts A."/>
            <person name="Ordway D."/>
            <person name="DeGroote M.A."/>
            <person name="Parker T."/>
            <person name="Sizemore C."/>
            <person name="Tallon L.J."/>
            <person name="Sadzewicz L.K."/>
            <person name="Sengamalay N."/>
            <person name="Fraser C.M."/>
            <person name="Hine E."/>
            <person name="Shefchek K.A."/>
            <person name="Das S.P."/>
            <person name="Tettelin H."/>
        </authorList>
    </citation>
    <scope>NUCLEOTIDE SEQUENCE [LARGE SCALE GENOMIC DNA]</scope>
    <source>
        <strain evidence="1 2">Harvey</strain>
    </source>
</reference>
<proteinExistence type="predicted"/>
<name>A0ABP3ABI3_MYCUL</name>
<organism evidence="1 2">
    <name type="scientific">Mycobacterium ulcerans str. Harvey</name>
    <dbReference type="NCBI Taxonomy" id="1299332"/>
    <lineage>
        <taxon>Bacteria</taxon>
        <taxon>Bacillati</taxon>
        <taxon>Actinomycetota</taxon>
        <taxon>Actinomycetes</taxon>
        <taxon>Mycobacteriales</taxon>
        <taxon>Mycobacteriaceae</taxon>
        <taxon>Mycobacterium</taxon>
        <taxon>Mycobacterium ulcerans group</taxon>
    </lineage>
</organism>
<comment type="caution">
    <text evidence="1">The sequence shown here is derived from an EMBL/GenBank/DDBJ whole genome shotgun (WGS) entry which is preliminary data.</text>
</comment>
<accession>A0ABP3ABI3</accession>
<evidence type="ECO:0000313" key="2">
    <source>
        <dbReference type="Proteomes" id="UP000020681"/>
    </source>
</evidence>
<evidence type="ECO:0000313" key="1">
    <source>
        <dbReference type="EMBL" id="EUA87076.1"/>
    </source>
</evidence>
<dbReference type="EMBL" id="JAOL01000166">
    <property type="protein sequence ID" value="EUA87076.1"/>
    <property type="molecule type" value="Genomic_DNA"/>
</dbReference>